<dbReference type="OrthoDB" id="325826at2759"/>
<reference evidence="1 2" key="1">
    <citation type="submission" date="2016-11" db="EMBL/GenBank/DDBJ databases">
        <title>The macronuclear genome of Stentor coeruleus: a giant cell with tiny introns.</title>
        <authorList>
            <person name="Slabodnick M."/>
            <person name="Ruby J.G."/>
            <person name="Reiff S.B."/>
            <person name="Swart E.C."/>
            <person name="Gosai S."/>
            <person name="Prabakaran S."/>
            <person name="Witkowska E."/>
            <person name="Larue G.E."/>
            <person name="Fisher S."/>
            <person name="Freeman R.M."/>
            <person name="Gunawardena J."/>
            <person name="Chu W."/>
            <person name="Stover N.A."/>
            <person name="Gregory B.D."/>
            <person name="Nowacki M."/>
            <person name="Derisi J."/>
            <person name="Roy S.W."/>
            <person name="Marshall W.F."/>
            <person name="Sood P."/>
        </authorList>
    </citation>
    <scope>NUCLEOTIDE SEQUENCE [LARGE SCALE GENOMIC DNA]</scope>
    <source>
        <strain evidence="1">WM001</strain>
    </source>
</reference>
<comment type="caution">
    <text evidence="1">The sequence shown here is derived from an EMBL/GenBank/DDBJ whole genome shotgun (WGS) entry which is preliminary data.</text>
</comment>
<keyword evidence="2" id="KW-1185">Reference proteome</keyword>
<sequence length="321" mass="37869">MSKRTYYNTSLFGSSKAPEDYGKVITELEKKIESRSSPHNEQYGFLLSEKPKFSKLDYAEELKKQVLTKNAQKEIEKIEKLKPAISEDFHGYPNIPQTPPYIRRQRELEIMNKLSIGLAEQVIEKKKNVIAYKNLELEKERESNTLDVKKYFEYKEGNQNKKNIEKLMLINAWDQAKKARELQCILENVERKGIVPRTVRESPKEQSIEEFKKEDENLRINLEVGSTMNYEKINPEVTSEIMVKSKTKFNVKEKAERLKENMENKAKGTYHYKIKQLIQNAKIQREQERNNFKKFMSPGPILHHDGSKKISYHSQKAFKFR</sequence>
<evidence type="ECO:0000313" key="2">
    <source>
        <dbReference type="Proteomes" id="UP000187209"/>
    </source>
</evidence>
<accession>A0A1R2ARK1</accession>
<gene>
    <name evidence="1" type="ORF">SteCoe_35803</name>
</gene>
<protein>
    <submittedName>
        <fullName evidence="1">Uncharacterized protein</fullName>
    </submittedName>
</protein>
<evidence type="ECO:0000313" key="1">
    <source>
        <dbReference type="EMBL" id="OMJ67122.1"/>
    </source>
</evidence>
<organism evidence="1 2">
    <name type="scientific">Stentor coeruleus</name>
    <dbReference type="NCBI Taxonomy" id="5963"/>
    <lineage>
        <taxon>Eukaryota</taxon>
        <taxon>Sar</taxon>
        <taxon>Alveolata</taxon>
        <taxon>Ciliophora</taxon>
        <taxon>Postciliodesmatophora</taxon>
        <taxon>Heterotrichea</taxon>
        <taxon>Heterotrichida</taxon>
        <taxon>Stentoridae</taxon>
        <taxon>Stentor</taxon>
    </lineage>
</organism>
<dbReference type="EMBL" id="MPUH01001560">
    <property type="protein sequence ID" value="OMJ67122.1"/>
    <property type="molecule type" value="Genomic_DNA"/>
</dbReference>
<dbReference type="Proteomes" id="UP000187209">
    <property type="component" value="Unassembled WGS sequence"/>
</dbReference>
<name>A0A1R2ARK1_9CILI</name>
<dbReference type="AlphaFoldDB" id="A0A1R2ARK1"/>
<proteinExistence type="predicted"/>